<dbReference type="InterPro" id="IPR000210">
    <property type="entry name" value="BTB/POZ_dom"/>
</dbReference>
<proteinExistence type="predicted"/>
<protein>
    <submittedName>
        <fullName evidence="2">BTB domain containing protein</fullName>
    </submittedName>
</protein>
<dbReference type="InterPro" id="IPR011333">
    <property type="entry name" value="SKP1/BTB/POZ_sf"/>
</dbReference>
<feature type="domain" description="BTB" evidence="1">
    <location>
        <begin position="3"/>
        <end position="42"/>
    </location>
</feature>
<sequence length="109" mass="12267">MTSYIYTDKCAIKSDIAEEVMQAAHEYEMPNLERIAGKELIRTLDEKNIVSRVKLAKQVDSAALSRGISNYIIKNQHVLSSDVWKKIETEDPSATAFILKAAVLHLFSL</sequence>
<dbReference type="Gene3D" id="3.30.710.10">
    <property type="entry name" value="Potassium Channel Kv1.1, Chain A"/>
    <property type="match status" value="1"/>
</dbReference>
<accession>A0A077YWA8</accession>
<dbReference type="OrthoDB" id="6359816at2759"/>
<keyword evidence="3" id="KW-1185">Reference proteome</keyword>
<reference evidence="2" key="2">
    <citation type="submission" date="2014-03" db="EMBL/GenBank/DDBJ databases">
        <title>The whipworm genome and dual-species transcriptomics of an intimate host-pathogen interaction.</title>
        <authorList>
            <person name="Foth B.J."/>
            <person name="Tsai I.J."/>
            <person name="Reid A.J."/>
            <person name="Bancroft A.J."/>
            <person name="Nichol S."/>
            <person name="Tracey A."/>
            <person name="Holroyd N."/>
            <person name="Cotton J.A."/>
            <person name="Stanley E.J."/>
            <person name="Zarowiecki M."/>
            <person name="Liu J.Z."/>
            <person name="Huckvale T."/>
            <person name="Cooper P.J."/>
            <person name="Grencis R.K."/>
            <person name="Berriman M."/>
        </authorList>
    </citation>
    <scope>NUCLEOTIDE SEQUENCE [LARGE SCALE GENOMIC DNA]</scope>
</reference>
<evidence type="ECO:0000259" key="1">
    <source>
        <dbReference type="Pfam" id="PF00651"/>
    </source>
</evidence>
<reference evidence="2" key="1">
    <citation type="submission" date="2014-01" db="EMBL/GenBank/DDBJ databases">
        <authorList>
            <person name="Aslett M."/>
        </authorList>
    </citation>
    <scope>NUCLEOTIDE SEQUENCE</scope>
</reference>
<dbReference type="Proteomes" id="UP000030665">
    <property type="component" value="Unassembled WGS sequence"/>
</dbReference>
<gene>
    <name evidence="2" type="ORF">TTRE_0000028301</name>
</gene>
<dbReference type="Pfam" id="PF00651">
    <property type="entry name" value="BTB"/>
    <property type="match status" value="1"/>
</dbReference>
<organism evidence="2 3">
    <name type="scientific">Trichuris trichiura</name>
    <name type="common">Whipworm</name>
    <name type="synonym">Trichocephalus trichiurus</name>
    <dbReference type="NCBI Taxonomy" id="36087"/>
    <lineage>
        <taxon>Eukaryota</taxon>
        <taxon>Metazoa</taxon>
        <taxon>Ecdysozoa</taxon>
        <taxon>Nematoda</taxon>
        <taxon>Enoplea</taxon>
        <taxon>Dorylaimia</taxon>
        <taxon>Trichinellida</taxon>
        <taxon>Trichuridae</taxon>
        <taxon>Trichuris</taxon>
    </lineage>
</organism>
<evidence type="ECO:0000313" key="3">
    <source>
        <dbReference type="Proteomes" id="UP000030665"/>
    </source>
</evidence>
<dbReference type="AlphaFoldDB" id="A0A077YWA8"/>
<dbReference type="STRING" id="36087.A0A077YWA8"/>
<dbReference type="EMBL" id="HG805813">
    <property type="protein sequence ID" value="CDW52024.1"/>
    <property type="molecule type" value="Genomic_DNA"/>
</dbReference>
<evidence type="ECO:0000313" key="2">
    <source>
        <dbReference type="EMBL" id="CDW52024.1"/>
    </source>
</evidence>
<name>A0A077YWA8_TRITR</name>